<dbReference type="STRING" id="1121338.CLTEP_01770"/>
<dbReference type="PATRIC" id="fig|1121338.3.peg.179"/>
<keyword evidence="2" id="KW-1185">Reference proteome</keyword>
<dbReference type="OrthoDB" id="6024937at2"/>
<dbReference type="AlphaFoldDB" id="A0A151B7C4"/>
<reference evidence="1 2" key="1">
    <citation type="submission" date="2016-02" db="EMBL/GenBank/DDBJ databases">
        <title>Genome sequence of Clostridium tepidiprofundi DSM 19306.</title>
        <authorList>
            <person name="Poehlein A."/>
            <person name="Daniel R."/>
        </authorList>
    </citation>
    <scope>NUCLEOTIDE SEQUENCE [LARGE SCALE GENOMIC DNA]</scope>
    <source>
        <strain evidence="1 2">DSM 19306</strain>
    </source>
</reference>
<dbReference type="RefSeq" id="WP_066821136.1">
    <property type="nucleotide sequence ID" value="NZ_LTBA01000001.1"/>
</dbReference>
<dbReference type="PANTHER" id="PTHR40061">
    <property type="entry name" value="SPORULATION PROTEIN YLMC-RELATED"/>
    <property type="match status" value="1"/>
</dbReference>
<accession>A0A151B7C4</accession>
<dbReference type="Gene3D" id="2.30.30.240">
    <property type="entry name" value="PRC-barrel domain"/>
    <property type="match status" value="1"/>
</dbReference>
<dbReference type="NCBIfam" id="TIGR02888">
    <property type="entry name" value="spore_YlmC_YmxH"/>
    <property type="match status" value="1"/>
</dbReference>
<protein>
    <submittedName>
        <fullName evidence="1">PRC-barrel domain protein</fullName>
    </submittedName>
</protein>
<dbReference type="InterPro" id="IPR014238">
    <property type="entry name" value="Spore_YlmC/YmxH"/>
</dbReference>
<organism evidence="1 2">
    <name type="scientific">Clostridium tepidiprofundi DSM 19306</name>
    <dbReference type="NCBI Taxonomy" id="1121338"/>
    <lineage>
        <taxon>Bacteria</taxon>
        <taxon>Bacillati</taxon>
        <taxon>Bacillota</taxon>
        <taxon>Clostridia</taxon>
        <taxon>Eubacteriales</taxon>
        <taxon>Clostridiaceae</taxon>
        <taxon>Clostridium</taxon>
    </lineage>
</organism>
<proteinExistence type="predicted"/>
<evidence type="ECO:0000313" key="2">
    <source>
        <dbReference type="Proteomes" id="UP000075531"/>
    </source>
</evidence>
<dbReference type="EMBL" id="LTBA01000001">
    <property type="protein sequence ID" value="KYH35784.1"/>
    <property type="molecule type" value="Genomic_DNA"/>
</dbReference>
<name>A0A151B7C4_9CLOT</name>
<dbReference type="InterPro" id="IPR011033">
    <property type="entry name" value="PRC_barrel-like_sf"/>
</dbReference>
<evidence type="ECO:0000313" key="1">
    <source>
        <dbReference type="EMBL" id="KYH35784.1"/>
    </source>
</evidence>
<gene>
    <name evidence="1" type="ORF">CLTEP_01770</name>
</gene>
<dbReference type="SUPFAM" id="SSF50346">
    <property type="entry name" value="PRC-barrel domain"/>
    <property type="match status" value="1"/>
</dbReference>
<dbReference type="Proteomes" id="UP000075531">
    <property type="component" value="Unassembled WGS sequence"/>
</dbReference>
<dbReference type="PANTHER" id="PTHR40061:SF1">
    <property type="entry name" value="SPORULATION PROTEIN YLMC-RELATED"/>
    <property type="match status" value="1"/>
</dbReference>
<sequence length="87" mass="10414">MEINNKYYSEMEKFEIININDGDKYDYLGNNDIIVDEQGNLKALILNCNRSKFSLFSKDEFKEIEWDCVKKIGYRTIIIDVEYEELK</sequence>
<comment type="caution">
    <text evidence="1">The sequence shown here is derived from an EMBL/GenBank/DDBJ whole genome shotgun (WGS) entry which is preliminary data.</text>
</comment>